<proteinExistence type="predicted"/>
<dbReference type="EMBL" id="CP031337">
    <property type="protein sequence ID" value="AXK40918.1"/>
    <property type="molecule type" value="Genomic_DNA"/>
</dbReference>
<evidence type="ECO:0000313" key="3">
    <source>
        <dbReference type="Proteomes" id="UP000254537"/>
    </source>
</evidence>
<name>A0A345YAG6_9NEIS</name>
<keyword evidence="1" id="KW-1133">Transmembrane helix</keyword>
<dbReference type="KEGG" id="ccah:DWG20_15255"/>
<evidence type="ECO:0000313" key="2">
    <source>
        <dbReference type="EMBL" id="AXK40918.1"/>
    </source>
</evidence>
<gene>
    <name evidence="2" type="ORF">DWG20_15255</name>
</gene>
<protein>
    <submittedName>
        <fullName evidence="2">Uncharacterized protein</fullName>
    </submittedName>
</protein>
<dbReference type="Proteomes" id="UP000254537">
    <property type="component" value="Chromosome"/>
</dbReference>
<organism evidence="2 3">
    <name type="scientific">Crenobacter cavernae</name>
    <dbReference type="NCBI Taxonomy" id="2290923"/>
    <lineage>
        <taxon>Bacteria</taxon>
        <taxon>Pseudomonadati</taxon>
        <taxon>Pseudomonadota</taxon>
        <taxon>Betaproteobacteria</taxon>
        <taxon>Neisseriales</taxon>
        <taxon>Neisseriaceae</taxon>
        <taxon>Crenobacter</taxon>
    </lineage>
</organism>
<feature type="transmembrane region" description="Helical" evidence="1">
    <location>
        <begin position="72"/>
        <end position="93"/>
    </location>
</feature>
<reference evidence="2 3" key="1">
    <citation type="submission" date="2018-07" db="EMBL/GenBank/DDBJ databases">
        <title>Crenobacter cavernae sp. nov., isolated from a karst cave.</title>
        <authorList>
            <person name="Zhu H."/>
        </authorList>
    </citation>
    <scope>NUCLEOTIDE SEQUENCE [LARGE SCALE GENOMIC DNA]</scope>
    <source>
        <strain evidence="2 3">K1W11S-77</strain>
    </source>
</reference>
<dbReference type="AlphaFoldDB" id="A0A345YAG6"/>
<evidence type="ECO:0000256" key="1">
    <source>
        <dbReference type="SAM" id="Phobius"/>
    </source>
</evidence>
<dbReference type="RefSeq" id="WP_115434835.1">
    <property type="nucleotide sequence ID" value="NZ_CP031337.1"/>
</dbReference>
<keyword evidence="1" id="KW-0812">Transmembrane</keyword>
<keyword evidence="1" id="KW-0472">Membrane</keyword>
<sequence>MTRQQALSVIWRKLLLIFVLLLGISIPLSLLGGPFTVPLLTFIAGNVGGYVGIHRSLSGLKDQEVVELSTSWLGLIVPSFVGGILACVLYTLFISGIIRGELFPNIVNDSGAAPEDFGAIFHQHADGPAAYAKLLFWAFVAGFNQQYVVDVIDSIRSRQ</sequence>
<accession>A0A345YAG6</accession>
<dbReference type="OrthoDB" id="7594417at2"/>